<feature type="coiled-coil region" evidence="1">
    <location>
        <begin position="48"/>
        <end position="75"/>
    </location>
</feature>
<keyword evidence="1" id="KW-0175">Coiled coil</keyword>
<sequence>MSFDSMNSLPGNNMTDMVVESAAELRLDNLFTIVDNHAEEIHDLHVTLHYLKRSVDKARRNVHEVEARNREIHRLLIQEAYTAAVLREQLEQKERCLNALKYLLTCTICHDSVKQPTM</sequence>
<dbReference type="EMBL" id="JAFIQS010000013">
    <property type="protein sequence ID" value="KAG5163984.1"/>
    <property type="molecule type" value="Genomic_DNA"/>
</dbReference>
<dbReference type="AlphaFoldDB" id="A0A8H8CGH7"/>
<reference evidence="2" key="1">
    <citation type="submission" date="2021-02" db="EMBL/GenBank/DDBJ databases">
        <title>Psilocybe cubensis genome.</title>
        <authorList>
            <person name="Mckernan K.J."/>
            <person name="Crawford S."/>
            <person name="Trippe A."/>
            <person name="Kane L.T."/>
            <person name="Mclaughlin S."/>
        </authorList>
    </citation>
    <scope>NUCLEOTIDE SEQUENCE [LARGE SCALE GENOMIC DNA]</scope>
    <source>
        <strain evidence="2">MGC-MH-2018</strain>
    </source>
</reference>
<evidence type="ECO:0000256" key="1">
    <source>
        <dbReference type="SAM" id="Coils"/>
    </source>
</evidence>
<organism evidence="2">
    <name type="scientific">Psilocybe cubensis</name>
    <name type="common">Psychedelic mushroom</name>
    <name type="synonym">Stropharia cubensis</name>
    <dbReference type="NCBI Taxonomy" id="181762"/>
    <lineage>
        <taxon>Eukaryota</taxon>
        <taxon>Fungi</taxon>
        <taxon>Dikarya</taxon>
        <taxon>Basidiomycota</taxon>
        <taxon>Agaricomycotina</taxon>
        <taxon>Agaricomycetes</taxon>
        <taxon>Agaricomycetidae</taxon>
        <taxon>Agaricales</taxon>
        <taxon>Agaricineae</taxon>
        <taxon>Strophariaceae</taxon>
        <taxon>Psilocybe</taxon>
    </lineage>
</organism>
<proteinExistence type="predicted"/>
<comment type="caution">
    <text evidence="2">The sequence shown here is derived from an EMBL/GenBank/DDBJ whole genome shotgun (WGS) entry which is preliminary data.</text>
</comment>
<accession>A0A8H8CGH7</accession>
<protein>
    <submittedName>
        <fullName evidence="2">Uncharacterized protein</fullName>
    </submittedName>
</protein>
<evidence type="ECO:0000313" key="2">
    <source>
        <dbReference type="EMBL" id="KAG5163984.1"/>
    </source>
</evidence>
<name>A0A8H8CGH7_PSICU</name>
<gene>
    <name evidence="2" type="ORF">JR316_011181</name>
</gene>